<name>A0ACB8GCI9_9SAUR</name>
<comment type="caution">
    <text evidence="1">The sequence shown here is derived from an EMBL/GenBank/DDBJ whole genome shotgun (WGS) entry which is preliminary data.</text>
</comment>
<sequence>MPLPKEERNDEMKKLASESVHVVSLQSRTSQALSQPAYRAALKAAEEEEQEEAKDITVRVMSSQSVLVTWSDSISEKQRPTPSRQYAVRYREKGESARWDYKQVPNKRVLVDKLIPDTMYEFAVRVSQGEKEGKWSASVYQRTPEAAPTSAPENLQVLPIKGKATSVTATWDALSESEGRVKEYILSYAPALKPFGAKSISYPGETTSAIVDDLEPGERYIFKIRAGNRRGQGPQSKAFSVVLPATSIPESKASRQTHTEDTLEIKASGNTEQSPSIQTSSVLSETISKHTSGHSSSVPHGRNTESSLSDLKKKLLSGSGILPKTQLSSRRRIEPETDSHSIESTSDHDSSSRTSMQSKIHDVKNHVTPHSPVKPSHSVPSSGRTAHRSRTLVRTGQISTDKQRLSPSSSSAHTSVSLSASSSPKDTGSEIQNARHGNANHHSSSEVTVDNLPDDNESNYQIDNTEKTSVKSSKTPGDSHLIFSSNQQPSPSQKVIHPTKLLTPSVSLKPSASSVSINSQKHSRYPSNKLVPSDTSGTPETYKSRETEQREQKPSSRLSSPRGGSSTAVQRKPLSHFSDHTLRDSRIATSAVSAAVTHTLPHSQGSSSAKKKHYGRDDSDDKSENSKKENEEHRQRSSSTSSSRLSSSQPASERFNLFKYRSALTANRFANKTGNTQNARIQPSAAPSSTLSSKLQPQSSSQLTSGSVHKFNANTDKHRELEGEDEHPLSTPHHGHSSSFSRQSSSVDYSRRKSSLTELRNPHIIAPIEKSNPTNVKEESFGEERKHTDTKMYSLHKDSLSSVSGQSQSLSRINHRSSTSQRLTNGQSSRSKGSTSSTDSLSRTSIEKPTPLLPSMYQPGDLDTKDDISPKSVQTPLLSKKTLVRNSHALSRKTLHPEPSHYQKVVTDQSRHQPSLNSRSHLRITSFQNKEKLEDEESESLGENYYEGAHDKEEQRAFPSIPIRDVSSSRRISTSLSQGNMDTFLLKHSDTHTRKSGERSPNQQESLTSSRGLSSSPGKPVGSQVISSSEDTSGASKLLVTSHQSKYVQPGSTSVGALAKDHQYSRGTSKSSSTNLRQTHFITPHSQSGFKVPTRTASQIEKKHGLFQPTPTKVELYPKTTNSKIHQSLSNNNGNYEDYDESETEENPTSYSVTRWSPSISRNSKGVKNDVASDKSKSPNPTLPHKGRFSDEKEYKQKEEVEEEPPTSKIPNSAPLGRSTSLTSRSSQSPNKSNTSPKLNLALPWSSGSSSVPSQRHPTHSVSPTHSSSSHIVSTSHRKQHSRLLNPSQQQQARVPHRQGVVADQP</sequence>
<gene>
    <name evidence="1" type="ORF">K3G42_025224</name>
</gene>
<evidence type="ECO:0000313" key="1">
    <source>
        <dbReference type="EMBL" id="KAH8017001.1"/>
    </source>
</evidence>
<dbReference type="EMBL" id="CM037614">
    <property type="protein sequence ID" value="KAH8017001.1"/>
    <property type="molecule type" value="Genomic_DNA"/>
</dbReference>
<keyword evidence="2" id="KW-1185">Reference proteome</keyword>
<dbReference type="Proteomes" id="UP000827872">
    <property type="component" value="Linkage Group LG01"/>
</dbReference>
<evidence type="ECO:0000313" key="2">
    <source>
        <dbReference type="Proteomes" id="UP000827872"/>
    </source>
</evidence>
<protein>
    <submittedName>
        <fullName evidence="1">Uncharacterized protein</fullName>
    </submittedName>
</protein>
<proteinExistence type="predicted"/>
<organism evidence="1 2">
    <name type="scientific">Sphaerodactylus townsendi</name>
    <dbReference type="NCBI Taxonomy" id="933632"/>
    <lineage>
        <taxon>Eukaryota</taxon>
        <taxon>Metazoa</taxon>
        <taxon>Chordata</taxon>
        <taxon>Craniata</taxon>
        <taxon>Vertebrata</taxon>
        <taxon>Euteleostomi</taxon>
        <taxon>Lepidosauria</taxon>
        <taxon>Squamata</taxon>
        <taxon>Bifurcata</taxon>
        <taxon>Gekkota</taxon>
        <taxon>Sphaerodactylidae</taxon>
        <taxon>Sphaerodactylus</taxon>
    </lineage>
</organism>
<reference evidence="1" key="1">
    <citation type="submission" date="2021-08" db="EMBL/GenBank/DDBJ databases">
        <title>The first chromosome-level gecko genome reveals the dynamic sex chromosomes of Neotropical dwarf geckos (Sphaerodactylidae: Sphaerodactylus).</title>
        <authorList>
            <person name="Pinto B.J."/>
            <person name="Keating S.E."/>
            <person name="Gamble T."/>
        </authorList>
    </citation>
    <scope>NUCLEOTIDE SEQUENCE</scope>
    <source>
        <strain evidence="1">TG3544</strain>
    </source>
</reference>
<accession>A0ACB8GCI9</accession>